<name>A0ABR7LV54_9ACTN</name>
<reference evidence="3 4" key="1">
    <citation type="submission" date="2020-06" db="EMBL/GenBank/DDBJ databases">
        <title>Actinomadura xiongansis sp. nov., isolated from soil of Baiyangdian.</title>
        <authorList>
            <person name="Zhang X."/>
        </authorList>
    </citation>
    <scope>NUCLEOTIDE SEQUENCE [LARGE SCALE GENOMIC DNA]</scope>
    <source>
        <strain evidence="3 4">HBUM206468</strain>
    </source>
</reference>
<dbReference type="Gene3D" id="3.40.190.10">
    <property type="entry name" value="Periplasmic binding protein-like II"/>
    <property type="match status" value="2"/>
</dbReference>
<dbReference type="EMBL" id="JABVEC010000020">
    <property type="protein sequence ID" value="MBC6468727.1"/>
    <property type="molecule type" value="Genomic_DNA"/>
</dbReference>
<dbReference type="Pfam" id="PF09084">
    <property type="entry name" value="NMT1"/>
    <property type="match status" value="1"/>
</dbReference>
<gene>
    <name evidence="3" type="ORF">HKK74_24990</name>
</gene>
<evidence type="ECO:0000313" key="3">
    <source>
        <dbReference type="EMBL" id="MBC6468727.1"/>
    </source>
</evidence>
<dbReference type="InterPro" id="IPR015168">
    <property type="entry name" value="SsuA/THI5"/>
</dbReference>
<keyword evidence="1" id="KW-0732">Signal</keyword>
<evidence type="ECO:0000256" key="1">
    <source>
        <dbReference type="SAM" id="SignalP"/>
    </source>
</evidence>
<evidence type="ECO:0000259" key="2">
    <source>
        <dbReference type="Pfam" id="PF09084"/>
    </source>
</evidence>
<sequence length="339" mass="35662">MKLRRVAVGLVPLLLLTAACGGGGTDKSKSASGKELDKVTLTLNWYPYGEHAPFYYGKKQGIYEKHGIDLQIQAGQGSQKTVQATGAGQTDFGWADTPAVLSAVGQGIPVKSLGVFLQTTPASVQFFTEKNIKAPGDLKGKKIAGTAGDALSKTFPVFLKKNGMSESDVQIQNTDPAGKIAAVMSGKTDALLGYASDQGPTMQNKAGKQVSYLRFSELGLNFYSNGLIVGTRLLKSDPDLAKRVAAATSEAWAAAEQSPQPAVDSMQGASAQLPPAEVLSDQFKTTVTLLHTDATKGKAPGVNTEADWKQTIDVFAQAGLVPDPKQPADYWETTAAPKG</sequence>
<accession>A0ABR7LV54</accession>
<dbReference type="RefSeq" id="WP_187245763.1">
    <property type="nucleotide sequence ID" value="NZ_BAAAOK010000001.1"/>
</dbReference>
<proteinExistence type="predicted"/>
<keyword evidence="4" id="KW-1185">Reference proteome</keyword>
<dbReference type="PROSITE" id="PS51257">
    <property type="entry name" value="PROKAR_LIPOPROTEIN"/>
    <property type="match status" value="1"/>
</dbReference>
<evidence type="ECO:0000313" key="4">
    <source>
        <dbReference type="Proteomes" id="UP000805614"/>
    </source>
</evidence>
<dbReference type="PANTHER" id="PTHR31528:SF15">
    <property type="entry name" value="RIBOFLAVIN-BINDING PROTEIN RIBY"/>
    <property type="match status" value="1"/>
</dbReference>
<feature type="chain" id="PRO_5045832796" evidence="1">
    <location>
        <begin position="22"/>
        <end position="339"/>
    </location>
</feature>
<feature type="domain" description="SsuA/THI5-like" evidence="2">
    <location>
        <begin position="50"/>
        <end position="261"/>
    </location>
</feature>
<feature type="signal peptide" evidence="1">
    <location>
        <begin position="1"/>
        <end position="21"/>
    </location>
</feature>
<dbReference type="PANTHER" id="PTHR31528">
    <property type="entry name" value="4-AMINO-5-HYDROXYMETHYL-2-METHYLPYRIMIDINE PHOSPHATE SYNTHASE THI11-RELATED"/>
    <property type="match status" value="1"/>
</dbReference>
<dbReference type="Proteomes" id="UP000805614">
    <property type="component" value="Unassembled WGS sequence"/>
</dbReference>
<organism evidence="3 4">
    <name type="scientific">Actinomadura alba</name>
    <dbReference type="NCBI Taxonomy" id="406431"/>
    <lineage>
        <taxon>Bacteria</taxon>
        <taxon>Bacillati</taxon>
        <taxon>Actinomycetota</taxon>
        <taxon>Actinomycetes</taxon>
        <taxon>Streptosporangiales</taxon>
        <taxon>Thermomonosporaceae</taxon>
        <taxon>Actinomadura</taxon>
    </lineage>
</organism>
<dbReference type="SUPFAM" id="SSF53850">
    <property type="entry name" value="Periplasmic binding protein-like II"/>
    <property type="match status" value="1"/>
</dbReference>
<comment type="caution">
    <text evidence="3">The sequence shown here is derived from an EMBL/GenBank/DDBJ whole genome shotgun (WGS) entry which is preliminary data.</text>
</comment>
<dbReference type="InterPro" id="IPR027939">
    <property type="entry name" value="NMT1/THI5"/>
</dbReference>
<protein>
    <submittedName>
        <fullName evidence="3">ABC transporter substrate-binding protein</fullName>
    </submittedName>
</protein>